<evidence type="ECO:0000256" key="1">
    <source>
        <dbReference type="SAM" id="SignalP"/>
    </source>
</evidence>
<organism evidence="2 3">
    <name type="scientific">Azohydromonas lata</name>
    <dbReference type="NCBI Taxonomy" id="45677"/>
    <lineage>
        <taxon>Bacteria</taxon>
        <taxon>Pseudomonadati</taxon>
        <taxon>Pseudomonadota</taxon>
        <taxon>Betaproteobacteria</taxon>
        <taxon>Burkholderiales</taxon>
        <taxon>Sphaerotilaceae</taxon>
        <taxon>Azohydromonas</taxon>
    </lineage>
</organism>
<evidence type="ECO:0000313" key="3">
    <source>
        <dbReference type="Proteomes" id="UP001293718"/>
    </source>
</evidence>
<feature type="chain" id="PRO_5046551466" evidence="1">
    <location>
        <begin position="32"/>
        <end position="166"/>
    </location>
</feature>
<dbReference type="InterPro" id="IPR007332">
    <property type="entry name" value="DUF411"/>
</dbReference>
<reference evidence="2 3" key="1">
    <citation type="submission" date="2023-11" db="EMBL/GenBank/DDBJ databases">
        <title>Draft genome of Azohydromonas lata strain H1 (DSM1123), a polyhydroxyalkanoate producer.</title>
        <authorList>
            <person name="Traversa D."/>
            <person name="D'Addabbo P."/>
            <person name="Pazzani C."/>
            <person name="Manzari C."/>
            <person name="Chiara M."/>
            <person name="Scrascia M."/>
        </authorList>
    </citation>
    <scope>NUCLEOTIDE SEQUENCE [LARGE SCALE GENOMIC DNA]</scope>
    <source>
        <strain evidence="2 3">H1</strain>
    </source>
</reference>
<keyword evidence="1" id="KW-0732">Signal</keyword>
<dbReference type="Proteomes" id="UP001293718">
    <property type="component" value="Unassembled WGS sequence"/>
</dbReference>
<evidence type="ECO:0000313" key="2">
    <source>
        <dbReference type="EMBL" id="MDZ5455535.1"/>
    </source>
</evidence>
<proteinExistence type="predicted"/>
<sequence length="166" mass="17619">MKHTPPFARRTLLRATGLSALAALGAGATRAAAPSADAPTPVQMWKSPSCGCCKDWTAHMQAAGFKLQVFEMADPGVQRAKLGLDAKYGSCHTALVEGYVLEGHVPAADVRRLLRERVPALGLAVPGMVVGSPGMDGPEYGGRRERFDVLLVQRDGSSRVWATHNA</sequence>
<feature type="signal peptide" evidence="1">
    <location>
        <begin position="1"/>
        <end position="31"/>
    </location>
</feature>
<comment type="caution">
    <text evidence="2">The sequence shown here is derived from an EMBL/GenBank/DDBJ whole genome shotgun (WGS) entry which is preliminary data.</text>
</comment>
<dbReference type="EMBL" id="JAXOJX010000002">
    <property type="protein sequence ID" value="MDZ5455535.1"/>
    <property type="molecule type" value="Genomic_DNA"/>
</dbReference>
<dbReference type="InterPro" id="IPR006311">
    <property type="entry name" value="TAT_signal"/>
</dbReference>
<name>A0ABU5IA58_9BURK</name>
<keyword evidence="3" id="KW-1185">Reference proteome</keyword>
<dbReference type="Pfam" id="PF04214">
    <property type="entry name" value="DUF411"/>
    <property type="match status" value="1"/>
</dbReference>
<protein>
    <submittedName>
        <fullName evidence="2">DUF411 domain-containing protein</fullName>
    </submittedName>
</protein>
<dbReference type="RefSeq" id="WP_322464310.1">
    <property type="nucleotide sequence ID" value="NZ_JAXOJX010000002.1"/>
</dbReference>
<gene>
    <name evidence="2" type="ORF">SM757_03005</name>
</gene>
<dbReference type="PROSITE" id="PS51318">
    <property type="entry name" value="TAT"/>
    <property type="match status" value="1"/>
</dbReference>
<accession>A0ABU5IA58</accession>